<name>A0A645ISV3_9ZZZZ</name>
<dbReference type="EMBL" id="VSSQ01114310">
    <property type="protein sequence ID" value="MPN50283.1"/>
    <property type="molecule type" value="Genomic_DNA"/>
</dbReference>
<feature type="region of interest" description="Disordered" evidence="1">
    <location>
        <begin position="1"/>
        <end position="25"/>
    </location>
</feature>
<accession>A0A645ISV3</accession>
<feature type="region of interest" description="Disordered" evidence="1">
    <location>
        <begin position="61"/>
        <end position="81"/>
    </location>
</feature>
<reference evidence="2" key="1">
    <citation type="submission" date="2019-08" db="EMBL/GenBank/DDBJ databases">
        <authorList>
            <person name="Kucharzyk K."/>
            <person name="Murdoch R.W."/>
            <person name="Higgins S."/>
            <person name="Loffler F."/>
        </authorList>
    </citation>
    <scope>NUCLEOTIDE SEQUENCE</scope>
</reference>
<organism evidence="2">
    <name type="scientific">bioreactor metagenome</name>
    <dbReference type="NCBI Taxonomy" id="1076179"/>
    <lineage>
        <taxon>unclassified sequences</taxon>
        <taxon>metagenomes</taxon>
        <taxon>ecological metagenomes</taxon>
    </lineage>
</organism>
<evidence type="ECO:0000256" key="1">
    <source>
        <dbReference type="SAM" id="MobiDB-lite"/>
    </source>
</evidence>
<feature type="compositionally biased region" description="Basic and acidic residues" evidence="1">
    <location>
        <begin position="1"/>
        <end position="22"/>
    </location>
</feature>
<sequence>MGDRADTADAWHDGQRIERRPTDQNLLETTEQWGIDVGGLDPTTGHIETDLEITFDAVERPDDDARHLPPPFLRMAGRMTG</sequence>
<proteinExistence type="predicted"/>
<comment type="caution">
    <text evidence="2">The sequence shown here is derived from an EMBL/GenBank/DDBJ whole genome shotgun (WGS) entry which is preliminary data.</text>
</comment>
<dbReference type="AlphaFoldDB" id="A0A645ISV3"/>
<gene>
    <name evidence="2" type="ORF">SDC9_197909</name>
</gene>
<evidence type="ECO:0000313" key="2">
    <source>
        <dbReference type="EMBL" id="MPN50283.1"/>
    </source>
</evidence>
<protein>
    <submittedName>
        <fullName evidence="2">Uncharacterized protein</fullName>
    </submittedName>
</protein>